<evidence type="ECO:0000256" key="2">
    <source>
        <dbReference type="ARBA" id="ARBA00023125"/>
    </source>
</evidence>
<name>A0A918QLL1_9ACTN</name>
<dbReference type="Pfam" id="PF00196">
    <property type="entry name" value="GerE"/>
    <property type="match status" value="1"/>
</dbReference>
<dbReference type="AlphaFoldDB" id="A0A918QLL1"/>
<dbReference type="InterPro" id="IPR011008">
    <property type="entry name" value="Dimeric_a/b-barrel"/>
</dbReference>
<dbReference type="GO" id="GO:0003677">
    <property type="term" value="F:DNA binding"/>
    <property type="evidence" value="ECO:0007669"/>
    <property type="project" value="UniProtKB-KW"/>
</dbReference>
<comment type="caution">
    <text evidence="5">The sequence shown here is derived from an EMBL/GenBank/DDBJ whole genome shotgun (WGS) entry which is preliminary data.</text>
</comment>
<keyword evidence="3" id="KW-0804">Transcription</keyword>
<dbReference type="Gene3D" id="1.10.10.10">
    <property type="entry name" value="Winged helix-like DNA-binding domain superfamily/Winged helix DNA-binding domain"/>
    <property type="match status" value="1"/>
</dbReference>
<evidence type="ECO:0000313" key="5">
    <source>
        <dbReference type="EMBL" id="GGZ57709.1"/>
    </source>
</evidence>
<feature type="domain" description="HTH luxR-type" evidence="4">
    <location>
        <begin position="116"/>
        <end position="181"/>
    </location>
</feature>
<dbReference type="Gene3D" id="3.30.70.1060">
    <property type="entry name" value="Dimeric alpha+beta barrel"/>
    <property type="match status" value="1"/>
</dbReference>
<dbReference type="EMBL" id="BMVX01000005">
    <property type="protein sequence ID" value="GGZ57709.1"/>
    <property type="molecule type" value="Genomic_DNA"/>
</dbReference>
<reference evidence="5" key="1">
    <citation type="journal article" date="2014" name="Int. J. Syst. Evol. Microbiol.">
        <title>Complete genome sequence of Corynebacterium casei LMG S-19264T (=DSM 44701T), isolated from a smear-ripened cheese.</title>
        <authorList>
            <consortium name="US DOE Joint Genome Institute (JGI-PGF)"/>
            <person name="Walter F."/>
            <person name="Albersmeier A."/>
            <person name="Kalinowski J."/>
            <person name="Ruckert C."/>
        </authorList>
    </citation>
    <scope>NUCLEOTIDE SEQUENCE</scope>
    <source>
        <strain evidence="5">JCM 4834</strain>
    </source>
</reference>
<dbReference type="SUPFAM" id="SSF54909">
    <property type="entry name" value="Dimeric alpha+beta barrel"/>
    <property type="match status" value="1"/>
</dbReference>
<sequence>MGWGPAGLLWLELAVSVVKFLIDREFRNDDRLIRARSAHRAYWRRMSRLGVLVDGGEWDGGRGEMLVVKVEDRAALQRVLGRDPYVQERLVVEVRIRALGDLVGAEEGALAPGREAAASTDGLSAHEWRVARLMLAGLTNRQIADRFTVSPRAVEQHITRIYQKLSISRRAQLAMALNALQPQAGSLAAVG</sequence>
<protein>
    <recommendedName>
        <fullName evidence="4">HTH luxR-type domain-containing protein</fullName>
    </recommendedName>
</protein>
<dbReference type="PANTHER" id="PTHR44688">
    <property type="entry name" value="DNA-BINDING TRANSCRIPTIONAL ACTIVATOR DEVR_DOSR"/>
    <property type="match status" value="1"/>
</dbReference>
<dbReference type="InterPro" id="IPR000792">
    <property type="entry name" value="Tscrpt_reg_LuxR_C"/>
</dbReference>
<dbReference type="InterPro" id="IPR016032">
    <property type="entry name" value="Sig_transdc_resp-reg_C-effctor"/>
</dbReference>
<dbReference type="PANTHER" id="PTHR44688:SF16">
    <property type="entry name" value="DNA-BINDING TRANSCRIPTIONAL ACTIVATOR DEVR_DOSR"/>
    <property type="match status" value="1"/>
</dbReference>
<evidence type="ECO:0000259" key="4">
    <source>
        <dbReference type="PROSITE" id="PS50043"/>
    </source>
</evidence>
<dbReference type="Proteomes" id="UP000634660">
    <property type="component" value="Unassembled WGS sequence"/>
</dbReference>
<dbReference type="SUPFAM" id="SSF46894">
    <property type="entry name" value="C-terminal effector domain of the bipartite response regulators"/>
    <property type="match status" value="1"/>
</dbReference>
<keyword evidence="1" id="KW-0805">Transcription regulation</keyword>
<dbReference type="CDD" id="cd06170">
    <property type="entry name" value="LuxR_C_like"/>
    <property type="match status" value="1"/>
</dbReference>
<evidence type="ECO:0000313" key="6">
    <source>
        <dbReference type="Proteomes" id="UP000634660"/>
    </source>
</evidence>
<keyword evidence="2" id="KW-0238">DNA-binding</keyword>
<organism evidence="5 6">
    <name type="scientific">Streptomyces subrutilus</name>
    <dbReference type="NCBI Taxonomy" id="36818"/>
    <lineage>
        <taxon>Bacteria</taxon>
        <taxon>Bacillati</taxon>
        <taxon>Actinomycetota</taxon>
        <taxon>Actinomycetes</taxon>
        <taxon>Kitasatosporales</taxon>
        <taxon>Streptomycetaceae</taxon>
        <taxon>Streptomyces</taxon>
    </lineage>
</organism>
<evidence type="ECO:0000256" key="3">
    <source>
        <dbReference type="ARBA" id="ARBA00023163"/>
    </source>
</evidence>
<dbReference type="PROSITE" id="PS50043">
    <property type="entry name" value="HTH_LUXR_2"/>
    <property type="match status" value="1"/>
</dbReference>
<reference evidence="5" key="2">
    <citation type="submission" date="2020-09" db="EMBL/GenBank/DDBJ databases">
        <authorList>
            <person name="Sun Q."/>
            <person name="Ohkuma M."/>
        </authorList>
    </citation>
    <scope>NUCLEOTIDE SEQUENCE</scope>
    <source>
        <strain evidence="5">JCM 4834</strain>
    </source>
</reference>
<dbReference type="PRINTS" id="PR00038">
    <property type="entry name" value="HTHLUXR"/>
</dbReference>
<evidence type="ECO:0000256" key="1">
    <source>
        <dbReference type="ARBA" id="ARBA00023015"/>
    </source>
</evidence>
<gene>
    <name evidence="5" type="ORF">GCM10010371_16430</name>
</gene>
<dbReference type="InterPro" id="IPR036388">
    <property type="entry name" value="WH-like_DNA-bd_sf"/>
</dbReference>
<dbReference type="GO" id="GO:0006355">
    <property type="term" value="P:regulation of DNA-templated transcription"/>
    <property type="evidence" value="ECO:0007669"/>
    <property type="project" value="InterPro"/>
</dbReference>
<proteinExistence type="predicted"/>
<accession>A0A918QLL1</accession>
<dbReference type="SMART" id="SM00421">
    <property type="entry name" value="HTH_LUXR"/>
    <property type="match status" value="1"/>
</dbReference>